<dbReference type="PANTHER" id="PTHR48207:SF3">
    <property type="entry name" value="SUCCINATE--HYDROXYMETHYLGLUTARATE COA-TRANSFERASE"/>
    <property type="match status" value="1"/>
</dbReference>
<dbReference type="InterPro" id="IPR050483">
    <property type="entry name" value="CoA-transferase_III_domain"/>
</dbReference>
<organism evidence="2 3">
    <name type="scientific">Massilia oculi</name>
    <dbReference type="NCBI Taxonomy" id="945844"/>
    <lineage>
        <taxon>Bacteria</taxon>
        <taxon>Pseudomonadati</taxon>
        <taxon>Pseudomonadota</taxon>
        <taxon>Betaproteobacteria</taxon>
        <taxon>Burkholderiales</taxon>
        <taxon>Oxalobacteraceae</taxon>
        <taxon>Telluria group</taxon>
        <taxon>Massilia</taxon>
    </lineage>
</organism>
<keyword evidence="1" id="KW-0808">Transferase</keyword>
<evidence type="ECO:0000313" key="3">
    <source>
        <dbReference type="Proteomes" id="UP000245820"/>
    </source>
</evidence>
<keyword evidence="3" id="KW-1185">Reference proteome</keyword>
<dbReference type="RefSeq" id="WP_109344590.1">
    <property type="nucleotide sequence ID" value="NZ_CP029343.1"/>
</dbReference>
<evidence type="ECO:0000313" key="2">
    <source>
        <dbReference type="EMBL" id="AWL04204.1"/>
    </source>
</evidence>
<dbReference type="EMBL" id="CP029343">
    <property type="protein sequence ID" value="AWL04204.1"/>
    <property type="molecule type" value="Genomic_DNA"/>
</dbReference>
<dbReference type="Proteomes" id="UP000245820">
    <property type="component" value="Chromosome"/>
</dbReference>
<sequence length="418" mass="43623">MEHHPDNPDKPPGPLAGVTVLDLTTMLAGPYATLLLAGLGARVIKIENPNSPDPARGNALFMGRDGVKAAPGHDDDLSLAILDRGRNKEAVTLDLKHPDARAVFMDLVRRADVLVENFSPGVTERLGIDYARCRAVNPKIVYTSISGFGPDADPRLGKAVDIVIQAMSGLMMASGAEGEAPVRVGIPIGDQAAPLFATIGTLAAVLQARATGQGQRVDVSLLGTMGALVAAEPFEMERKMGHATRSGNVLARLAPSGVFPTADGHIAISAPKDAFAAGLFRAMGRPELIHDARFCSRAARVSNHAILHEMVGAWTRTLDTGAVGALLASCGVPNGPVRDPADAMRDPGLLARGETARLEHPVYGAVDDVVAGGLPIRMSDAFTGFDKPAVALGASNGDVYGGLLGYDHEKLGWLAREG</sequence>
<dbReference type="InterPro" id="IPR044855">
    <property type="entry name" value="CoA-Trfase_III_dom3_sf"/>
</dbReference>
<dbReference type="OrthoDB" id="8523055at2"/>
<dbReference type="Gene3D" id="3.30.1540.10">
    <property type="entry name" value="formyl-coa transferase, domain 3"/>
    <property type="match status" value="1"/>
</dbReference>
<protein>
    <submittedName>
        <fullName evidence="2">Carnitine dehydratase</fullName>
    </submittedName>
</protein>
<dbReference type="AlphaFoldDB" id="A0A2S2DFU5"/>
<dbReference type="PANTHER" id="PTHR48207">
    <property type="entry name" value="SUCCINATE--HYDROXYMETHYLGLUTARATE COA-TRANSFERASE"/>
    <property type="match status" value="1"/>
</dbReference>
<dbReference type="KEGG" id="mtim:DIR46_06980"/>
<dbReference type="Gene3D" id="3.40.50.10540">
    <property type="entry name" value="Crotonobetainyl-coa:carnitine coa-transferase, domain 1"/>
    <property type="match status" value="1"/>
</dbReference>
<dbReference type="Pfam" id="PF02515">
    <property type="entry name" value="CoA_transf_3"/>
    <property type="match status" value="1"/>
</dbReference>
<gene>
    <name evidence="2" type="ORF">DIR46_06980</name>
</gene>
<name>A0A2S2DFU5_9BURK</name>
<dbReference type="GO" id="GO:0008410">
    <property type="term" value="F:CoA-transferase activity"/>
    <property type="evidence" value="ECO:0007669"/>
    <property type="project" value="TreeGrafter"/>
</dbReference>
<dbReference type="SUPFAM" id="SSF89796">
    <property type="entry name" value="CoA-transferase family III (CaiB/BaiF)"/>
    <property type="match status" value="1"/>
</dbReference>
<dbReference type="InterPro" id="IPR023606">
    <property type="entry name" value="CoA-Trfase_III_dom_1_sf"/>
</dbReference>
<accession>A0A2S2DFU5</accession>
<dbReference type="InterPro" id="IPR003673">
    <property type="entry name" value="CoA-Trfase_fam_III"/>
</dbReference>
<proteinExistence type="predicted"/>
<reference evidence="2 3" key="1">
    <citation type="submission" date="2018-05" db="EMBL/GenBank/DDBJ databases">
        <title>Complete genome sequence of Massilia oculi sp. nov. CCUG 43427T (=DSM 26321T), the type strain of M. oculi, and comparison with genome sequences of other Massilia strains.</title>
        <authorList>
            <person name="Zhu B."/>
        </authorList>
    </citation>
    <scope>NUCLEOTIDE SEQUENCE [LARGE SCALE GENOMIC DNA]</scope>
    <source>
        <strain evidence="2 3">CCUG 43427</strain>
    </source>
</reference>
<evidence type="ECO:0000256" key="1">
    <source>
        <dbReference type="ARBA" id="ARBA00022679"/>
    </source>
</evidence>